<sequence>MATKLTQPSHKLRTAFFFFLFLPVLSKVRTESSTSVDYFYIHNI</sequence>
<proteinExistence type="predicted"/>
<keyword evidence="1" id="KW-0732">Signal</keyword>
<protein>
    <submittedName>
        <fullName evidence="2">Uncharacterized protein</fullName>
    </submittedName>
</protein>
<keyword evidence="3" id="KW-1185">Reference proteome</keyword>
<accession>A0A9P9YBN0</accession>
<gene>
    <name evidence="2" type="ORF">M5D96_013528</name>
</gene>
<evidence type="ECO:0000313" key="3">
    <source>
        <dbReference type="Proteomes" id="UP001059596"/>
    </source>
</evidence>
<evidence type="ECO:0000313" key="2">
    <source>
        <dbReference type="EMBL" id="KAI8033705.1"/>
    </source>
</evidence>
<name>A0A9P9YBN0_9MUSC</name>
<evidence type="ECO:0000256" key="1">
    <source>
        <dbReference type="SAM" id="SignalP"/>
    </source>
</evidence>
<comment type="caution">
    <text evidence="2">The sequence shown here is derived from an EMBL/GenBank/DDBJ whole genome shotgun (WGS) entry which is preliminary data.</text>
</comment>
<dbReference type="Proteomes" id="UP001059596">
    <property type="component" value="Unassembled WGS sequence"/>
</dbReference>
<dbReference type="EMBL" id="JAMKOV010000109">
    <property type="protein sequence ID" value="KAI8033705.1"/>
    <property type="molecule type" value="Genomic_DNA"/>
</dbReference>
<dbReference type="AlphaFoldDB" id="A0A9P9YBN0"/>
<reference evidence="2" key="1">
    <citation type="journal article" date="2023" name="Genome Biol. Evol.">
        <title>Long-read-based Genome Assembly of Drosophila gunungcola Reveals Fewer Chemosensory Genes in Flower-breeding Species.</title>
        <authorList>
            <person name="Negi A."/>
            <person name="Liao B.Y."/>
            <person name="Yeh S.D."/>
        </authorList>
    </citation>
    <scope>NUCLEOTIDE SEQUENCE</scope>
    <source>
        <strain evidence="2">Sukarami</strain>
    </source>
</reference>
<organism evidence="2 3">
    <name type="scientific">Drosophila gunungcola</name>
    <name type="common">fruit fly</name>
    <dbReference type="NCBI Taxonomy" id="103775"/>
    <lineage>
        <taxon>Eukaryota</taxon>
        <taxon>Metazoa</taxon>
        <taxon>Ecdysozoa</taxon>
        <taxon>Arthropoda</taxon>
        <taxon>Hexapoda</taxon>
        <taxon>Insecta</taxon>
        <taxon>Pterygota</taxon>
        <taxon>Neoptera</taxon>
        <taxon>Endopterygota</taxon>
        <taxon>Diptera</taxon>
        <taxon>Brachycera</taxon>
        <taxon>Muscomorpha</taxon>
        <taxon>Ephydroidea</taxon>
        <taxon>Drosophilidae</taxon>
        <taxon>Drosophila</taxon>
        <taxon>Sophophora</taxon>
    </lineage>
</organism>
<feature type="chain" id="PRO_5040138118" evidence="1">
    <location>
        <begin position="31"/>
        <end position="44"/>
    </location>
</feature>
<feature type="signal peptide" evidence="1">
    <location>
        <begin position="1"/>
        <end position="30"/>
    </location>
</feature>